<sequence>MFNWGSQKIKKPVDVLVFTHLVALSKEPVLVLQTRYPERECGFNKRIYTGFNGLVTLLNNFFALRHDCGTAAFASFSFLHISFFSLQS</sequence>
<proteinExistence type="predicted"/>
<dbReference type="Proteomes" id="UP001321473">
    <property type="component" value="Unassembled WGS sequence"/>
</dbReference>
<evidence type="ECO:0000313" key="1">
    <source>
        <dbReference type="EMBL" id="KAK8755092.1"/>
    </source>
</evidence>
<name>A0AAQ4CY02_AMBAM</name>
<dbReference type="AlphaFoldDB" id="A0AAQ4CY02"/>
<comment type="caution">
    <text evidence="1">The sequence shown here is derived from an EMBL/GenBank/DDBJ whole genome shotgun (WGS) entry which is preliminary data.</text>
</comment>
<organism evidence="1 2">
    <name type="scientific">Amblyomma americanum</name>
    <name type="common">Lone star tick</name>
    <dbReference type="NCBI Taxonomy" id="6943"/>
    <lineage>
        <taxon>Eukaryota</taxon>
        <taxon>Metazoa</taxon>
        <taxon>Ecdysozoa</taxon>
        <taxon>Arthropoda</taxon>
        <taxon>Chelicerata</taxon>
        <taxon>Arachnida</taxon>
        <taxon>Acari</taxon>
        <taxon>Parasitiformes</taxon>
        <taxon>Ixodida</taxon>
        <taxon>Ixodoidea</taxon>
        <taxon>Ixodidae</taxon>
        <taxon>Amblyomminae</taxon>
        <taxon>Amblyomma</taxon>
    </lineage>
</organism>
<protein>
    <submittedName>
        <fullName evidence="1">Uncharacterized protein</fullName>
    </submittedName>
</protein>
<evidence type="ECO:0000313" key="2">
    <source>
        <dbReference type="Proteomes" id="UP001321473"/>
    </source>
</evidence>
<keyword evidence="2" id="KW-1185">Reference proteome</keyword>
<gene>
    <name evidence="1" type="ORF">V5799_002205</name>
</gene>
<dbReference type="EMBL" id="JARKHS020036738">
    <property type="protein sequence ID" value="KAK8755092.1"/>
    <property type="molecule type" value="Genomic_DNA"/>
</dbReference>
<accession>A0AAQ4CY02</accession>
<reference evidence="1 2" key="1">
    <citation type="journal article" date="2023" name="Arcadia Sci">
        <title>De novo assembly of a long-read Amblyomma americanum tick genome.</title>
        <authorList>
            <person name="Chou S."/>
            <person name="Poskanzer K.E."/>
            <person name="Rollins M."/>
            <person name="Thuy-Boun P.S."/>
        </authorList>
    </citation>
    <scope>NUCLEOTIDE SEQUENCE [LARGE SCALE GENOMIC DNA]</scope>
    <source>
        <strain evidence="1">F_SG_1</strain>
        <tissue evidence="1">Salivary glands</tissue>
    </source>
</reference>